<dbReference type="PANTHER" id="PTHR33406:SF13">
    <property type="entry name" value="MEMBRANE PROTEIN YDFJ"/>
    <property type="match status" value="1"/>
</dbReference>
<evidence type="ECO:0000256" key="2">
    <source>
        <dbReference type="ARBA" id="ARBA00022475"/>
    </source>
</evidence>
<feature type="transmembrane region" description="Helical" evidence="8">
    <location>
        <begin position="1015"/>
        <end position="1036"/>
    </location>
</feature>
<evidence type="ECO:0000256" key="3">
    <source>
        <dbReference type="ARBA" id="ARBA00022692"/>
    </source>
</evidence>
<dbReference type="PANTHER" id="PTHR33406">
    <property type="entry name" value="MEMBRANE PROTEIN MJ1562-RELATED"/>
    <property type="match status" value="1"/>
</dbReference>
<feature type="transmembrane region" description="Helical" evidence="8">
    <location>
        <begin position="594"/>
        <end position="617"/>
    </location>
</feature>
<feature type="transmembrane region" description="Helical" evidence="8">
    <location>
        <begin position="20"/>
        <end position="38"/>
    </location>
</feature>
<feature type="transmembrane region" description="Helical" evidence="8">
    <location>
        <begin position="1057"/>
        <end position="1080"/>
    </location>
</feature>
<feature type="transmembrane region" description="Helical" evidence="8">
    <location>
        <begin position="948"/>
        <end position="967"/>
    </location>
</feature>
<keyword evidence="5 8" id="KW-0472">Membrane</keyword>
<accession>A0ABX4MYB4</accession>
<sequence>MASLLYRLARWAHLHRYRVISMWLAAFIFIGLCASLFMGQLSNTFTLPGTETQRTLDRMKEELPDLAGGSGSIVFRESSDRPLNETQKQAIADSLDQLGMHSQVVEAMSPFELQEQLDKAQPELDKAQQELVDGQKKLDDAKEQIADGKVQLKDGREELTEGWAQYFDGQKEIQDAEPQIAAAEKQLADSRAQLEAGQRELNSGREQLEAGEAKYETGLAQYKDGKAEYDAGREQFEAGEKKLEAADAKLAAGEKEYQAGMDQLLGDSSRKEFEANLSDGKKEATAGLKAAEDGLAKAQAGLAEAEAAIKDLTAKIAGVQQQLDAAEEAGDEQKIAEYTATLNALKEGLAKAEAGKTAAESGITEATAGKKQATAALEQIAKAEAGLKQLDAARKELDAGQAQAKAGHKELEANRGQLDAAKTQLDAAKAQLDAAKKEIASNKAKLNQGQAELDEGRAKLEAGQREFDAKKAQFLEGKAELAAAKKQLEDGEKTIKEKTAELEQGEKDVEQGLKDLESGRAELEFASRQVGASSGMRFVSEDGSTAVSQVSFKVQTDALTPDDREQIKAIAAGPQANGVQVLFSKEIMQDMSQVFGASEIVGVVIAAIVLLAMLGTLVAAGLPLLLAILGVGAGVGTTMAFSSLIDMASITPALALMLGLAVGIDYALFIIHRHRSQLLSGMEVGESIARAVGTSGNAVVFAGLTVIIALAALAVPGLPFLTVLGLSAAFTVLCSVLLNITLLPALLSLAGNKLVSKRARKKAAADAENPKVKESISTRWVRMVTKIAVPVTLLVVVVLGAIALPATQMRTALPDGSAEPADSQAFQAYEQTSDKFGSGYNGPLLVLADLPAGLSEREAEEKSLDVADLLREYDGVVAAIPVTMTDDRSLAAIQVIPTDGPSSEATEALVHQLRADYSKFSEATGADIAVTGQVAAQIDVSEKVTAALVPYLSIVVGLSLILLLLVFRSVVVPLLATGGFLLSLAAAFGASVMVYQFGWFSALFDVNVPGPLLSFLPILLTGILFGLAMDYQVFLVSAMRERYAHGEPAKEAVRSGFSMAAPVVTAAALIMISVFAGFVFSHLAMIRPLGFALAFGVLFDAFIIRMTLIPAVMHLLGDKTWYLPKWLDKILPDVDVEGSKLNEMLESEDNASQDGSSQDQTKENAAV</sequence>
<evidence type="ECO:0000313" key="11">
    <source>
        <dbReference type="Proteomes" id="UP000229263"/>
    </source>
</evidence>
<evidence type="ECO:0000256" key="4">
    <source>
        <dbReference type="ARBA" id="ARBA00022989"/>
    </source>
</evidence>
<name>A0ABX4MYB4_9MICC</name>
<evidence type="ECO:0000256" key="8">
    <source>
        <dbReference type="SAM" id="Phobius"/>
    </source>
</evidence>
<comment type="subcellular location">
    <subcellularLocation>
        <location evidence="1">Cell membrane</location>
        <topology evidence="1">Multi-pass membrane protein</topology>
    </subcellularLocation>
</comment>
<keyword evidence="11" id="KW-1185">Reference proteome</keyword>
<dbReference type="Gene3D" id="1.10.287.620">
    <property type="entry name" value="Helix Hairpins"/>
    <property type="match status" value="1"/>
</dbReference>
<feature type="coiled-coil region" evidence="6">
    <location>
        <begin position="288"/>
        <end position="329"/>
    </location>
</feature>
<feature type="transmembrane region" description="Helical" evidence="8">
    <location>
        <begin position="1092"/>
        <end position="1116"/>
    </location>
</feature>
<feature type="transmembrane region" description="Helical" evidence="8">
    <location>
        <begin position="787"/>
        <end position="806"/>
    </location>
</feature>
<evidence type="ECO:0000256" key="6">
    <source>
        <dbReference type="SAM" id="Coils"/>
    </source>
</evidence>
<dbReference type="EMBL" id="PGEY01000001">
    <property type="protein sequence ID" value="PJJ43114.1"/>
    <property type="molecule type" value="Genomic_DNA"/>
</dbReference>
<feature type="transmembrane region" description="Helical" evidence="8">
    <location>
        <begin position="650"/>
        <end position="671"/>
    </location>
</feature>
<dbReference type="Gene3D" id="1.10.287.1490">
    <property type="match status" value="1"/>
</dbReference>
<keyword evidence="3 8" id="KW-0812">Transmembrane</keyword>
<reference evidence="10 11" key="1">
    <citation type="submission" date="2017-11" db="EMBL/GenBank/DDBJ databases">
        <title>Sequencing the genomes of 1000 actinobacteria strains.</title>
        <authorList>
            <person name="Klenk H.-P."/>
        </authorList>
    </citation>
    <scope>NUCLEOTIDE SEQUENCE [LARGE SCALE GENOMIC DNA]</scope>
    <source>
        <strain evidence="10 11">DSM 12798</strain>
    </source>
</reference>
<dbReference type="InterPro" id="IPR004869">
    <property type="entry name" value="MMPL_dom"/>
</dbReference>
<feature type="domain" description="SSD" evidence="9">
    <location>
        <begin position="600"/>
        <end position="749"/>
    </location>
</feature>
<dbReference type="PROSITE" id="PS50156">
    <property type="entry name" value="SSD"/>
    <property type="match status" value="1"/>
</dbReference>
<keyword evidence="2" id="KW-1003">Cell membrane</keyword>
<protein>
    <submittedName>
        <fullName evidence="10">RND superfamily putative drug exporter</fullName>
    </submittedName>
</protein>
<dbReference type="Gene3D" id="1.20.1640.10">
    <property type="entry name" value="Multidrug efflux transporter AcrB transmembrane domain"/>
    <property type="match status" value="2"/>
</dbReference>
<evidence type="ECO:0000259" key="9">
    <source>
        <dbReference type="PROSITE" id="PS50156"/>
    </source>
</evidence>
<gene>
    <name evidence="10" type="ORF">ATK23_0287</name>
</gene>
<feature type="region of interest" description="Disordered" evidence="7">
    <location>
        <begin position="1142"/>
        <end position="1167"/>
    </location>
</feature>
<dbReference type="SUPFAM" id="SSF82866">
    <property type="entry name" value="Multidrug efflux transporter AcrB transmembrane domain"/>
    <property type="match status" value="2"/>
</dbReference>
<feature type="transmembrane region" description="Helical" evidence="8">
    <location>
        <begin position="624"/>
        <end position="644"/>
    </location>
</feature>
<feature type="transmembrane region" description="Helical" evidence="8">
    <location>
        <begin position="720"/>
        <end position="750"/>
    </location>
</feature>
<keyword evidence="6" id="KW-0175">Coiled coil</keyword>
<organism evidence="10 11">
    <name type="scientific">Glutamicibacter mysorens</name>
    <dbReference type="NCBI Taxonomy" id="257984"/>
    <lineage>
        <taxon>Bacteria</taxon>
        <taxon>Bacillati</taxon>
        <taxon>Actinomycetota</taxon>
        <taxon>Actinomycetes</taxon>
        <taxon>Micrococcales</taxon>
        <taxon>Micrococcaceae</taxon>
        <taxon>Glutamicibacter</taxon>
    </lineage>
</organism>
<feature type="region of interest" description="Disordered" evidence="7">
    <location>
        <begin position="191"/>
        <end position="212"/>
    </location>
</feature>
<feature type="transmembrane region" description="Helical" evidence="8">
    <location>
        <begin position="692"/>
        <end position="714"/>
    </location>
</feature>
<evidence type="ECO:0000256" key="5">
    <source>
        <dbReference type="ARBA" id="ARBA00023136"/>
    </source>
</evidence>
<dbReference type="Pfam" id="PF03176">
    <property type="entry name" value="MMPL"/>
    <property type="match status" value="2"/>
</dbReference>
<feature type="compositionally biased region" description="Basic and acidic residues" evidence="7">
    <location>
        <begin position="202"/>
        <end position="212"/>
    </location>
</feature>
<dbReference type="InterPro" id="IPR000731">
    <property type="entry name" value="SSD"/>
</dbReference>
<dbReference type="RefSeq" id="WP_066139649.1">
    <property type="nucleotide sequence ID" value="NZ_PGEY01000001.1"/>
</dbReference>
<evidence type="ECO:0000313" key="10">
    <source>
        <dbReference type="EMBL" id="PJJ43114.1"/>
    </source>
</evidence>
<comment type="caution">
    <text evidence="10">The sequence shown here is derived from an EMBL/GenBank/DDBJ whole genome shotgun (WGS) entry which is preliminary data.</text>
</comment>
<dbReference type="InterPro" id="IPR050545">
    <property type="entry name" value="Mycobact_MmpL"/>
</dbReference>
<dbReference type="Proteomes" id="UP000229263">
    <property type="component" value="Unassembled WGS sequence"/>
</dbReference>
<proteinExistence type="predicted"/>
<keyword evidence="4 8" id="KW-1133">Transmembrane helix</keyword>
<feature type="transmembrane region" description="Helical" evidence="8">
    <location>
        <begin position="974"/>
        <end position="995"/>
    </location>
</feature>
<evidence type="ECO:0000256" key="1">
    <source>
        <dbReference type="ARBA" id="ARBA00004651"/>
    </source>
</evidence>
<evidence type="ECO:0000256" key="7">
    <source>
        <dbReference type="SAM" id="MobiDB-lite"/>
    </source>
</evidence>
<feature type="coiled-coil region" evidence="6">
    <location>
        <begin position="411"/>
        <end position="508"/>
    </location>
</feature>